<protein>
    <submittedName>
        <fullName evidence="3">Glycosyltransferase involved in cell wall biosynthesis</fullName>
    </submittedName>
</protein>
<comment type="similarity">
    <text evidence="1">Belongs to the glycosyltransferase 2 family.</text>
</comment>
<dbReference type="Pfam" id="PF00535">
    <property type="entry name" value="Glycos_transf_2"/>
    <property type="match status" value="1"/>
</dbReference>
<evidence type="ECO:0000313" key="4">
    <source>
        <dbReference type="Proteomes" id="UP001229209"/>
    </source>
</evidence>
<evidence type="ECO:0000313" key="3">
    <source>
        <dbReference type="EMBL" id="MDP9728092.1"/>
    </source>
</evidence>
<dbReference type="PANTHER" id="PTHR22916">
    <property type="entry name" value="GLYCOSYLTRANSFERASE"/>
    <property type="match status" value="1"/>
</dbReference>
<name>A0ABT9LUZ0_9BACL</name>
<comment type="caution">
    <text evidence="3">The sequence shown here is derived from an EMBL/GenBank/DDBJ whole genome shotgun (WGS) entry which is preliminary data.</text>
</comment>
<gene>
    <name evidence="3" type="ORF">J2S04_001023</name>
</gene>
<accession>A0ABT9LUZ0</accession>
<keyword evidence="4" id="KW-1185">Reference proteome</keyword>
<dbReference type="SUPFAM" id="SSF53448">
    <property type="entry name" value="Nucleotide-diphospho-sugar transferases"/>
    <property type="match status" value="1"/>
</dbReference>
<dbReference type="PANTHER" id="PTHR22916:SF3">
    <property type="entry name" value="UDP-GLCNAC:BETAGAL BETA-1,3-N-ACETYLGLUCOSAMINYLTRANSFERASE-LIKE PROTEIN 1"/>
    <property type="match status" value="1"/>
</dbReference>
<dbReference type="EMBL" id="JAURUO010000004">
    <property type="protein sequence ID" value="MDP9728092.1"/>
    <property type="molecule type" value="Genomic_DNA"/>
</dbReference>
<sequence length="315" mass="36886">MKISAIIPVYNGEKFIKEAINSVLNQTKKPIELIIVDDGSTDGSEFILKDIKSETIEIKIIKTENGGQSRARNLGVNISKGDYIAFLDQDDVWYENHLEILSKPFYNCNNIGWVYSDLDECDKNGLIITKNFLSTLPIKHPKKKLADLLSNDMFILPSASLINKKAFLSVGGFDERLSGYEDDDLFLRMFRNGFDNYFIPKALSKWRIYNESTSYSYRMAKSRRIYAEKLINNFPDDYFMGRNWVRDCIAPRFYNNAISQYLLLNDMKKYNQCKEIYPDIIIYNRLLKNSIYRKTKVKIMKYPALYYLLRKIKSR</sequence>
<dbReference type="RefSeq" id="WP_306953669.1">
    <property type="nucleotide sequence ID" value="NZ_JAURUO010000004.1"/>
</dbReference>
<organism evidence="3 4">
    <name type="scientific">Alicyclobacillus tolerans</name>
    <dbReference type="NCBI Taxonomy" id="90970"/>
    <lineage>
        <taxon>Bacteria</taxon>
        <taxon>Bacillati</taxon>
        <taxon>Bacillota</taxon>
        <taxon>Bacilli</taxon>
        <taxon>Bacillales</taxon>
        <taxon>Alicyclobacillaceae</taxon>
        <taxon>Alicyclobacillus</taxon>
    </lineage>
</organism>
<dbReference type="InterPro" id="IPR029044">
    <property type="entry name" value="Nucleotide-diphossugar_trans"/>
</dbReference>
<reference evidence="3 4" key="1">
    <citation type="submission" date="2023-07" db="EMBL/GenBank/DDBJ databases">
        <title>Genomic Encyclopedia of Type Strains, Phase IV (KMG-IV): sequencing the most valuable type-strain genomes for metagenomic binning, comparative biology and taxonomic classification.</title>
        <authorList>
            <person name="Goeker M."/>
        </authorList>
    </citation>
    <scope>NUCLEOTIDE SEQUENCE [LARGE SCALE GENOMIC DNA]</scope>
    <source>
        <strain evidence="3 4">DSM 25924</strain>
    </source>
</reference>
<dbReference type="Proteomes" id="UP001229209">
    <property type="component" value="Unassembled WGS sequence"/>
</dbReference>
<feature type="domain" description="Glycosyltransferase 2-like" evidence="2">
    <location>
        <begin position="4"/>
        <end position="167"/>
    </location>
</feature>
<evidence type="ECO:0000256" key="1">
    <source>
        <dbReference type="ARBA" id="ARBA00006739"/>
    </source>
</evidence>
<dbReference type="Gene3D" id="3.90.550.10">
    <property type="entry name" value="Spore Coat Polysaccharide Biosynthesis Protein SpsA, Chain A"/>
    <property type="match status" value="1"/>
</dbReference>
<dbReference type="InterPro" id="IPR001173">
    <property type="entry name" value="Glyco_trans_2-like"/>
</dbReference>
<proteinExistence type="inferred from homology"/>
<evidence type="ECO:0000259" key="2">
    <source>
        <dbReference type="Pfam" id="PF00535"/>
    </source>
</evidence>